<evidence type="ECO:0000256" key="2">
    <source>
        <dbReference type="ARBA" id="ARBA00023002"/>
    </source>
</evidence>
<dbReference type="SUPFAM" id="SSF51735">
    <property type="entry name" value="NAD(P)-binding Rossmann-fold domains"/>
    <property type="match status" value="1"/>
</dbReference>
<dbReference type="CDD" id="cd05233">
    <property type="entry name" value="SDR_c"/>
    <property type="match status" value="1"/>
</dbReference>
<dbReference type="OrthoDB" id="9804774at2"/>
<dbReference type="GO" id="GO:0016491">
    <property type="term" value="F:oxidoreductase activity"/>
    <property type="evidence" value="ECO:0007669"/>
    <property type="project" value="UniProtKB-KW"/>
</dbReference>
<reference evidence="3 4" key="1">
    <citation type="submission" date="2016-12" db="EMBL/GenBank/DDBJ databases">
        <authorList>
            <person name="Song W.-J."/>
            <person name="Kurnit D.M."/>
        </authorList>
    </citation>
    <scope>NUCLEOTIDE SEQUENCE [LARGE SCALE GENOMIC DNA]</scope>
    <source>
        <strain evidence="3 4">IMCC3135</strain>
    </source>
</reference>
<dbReference type="KEGG" id="gai:IMCC3135_32480"/>
<dbReference type="Gene3D" id="3.40.50.720">
    <property type="entry name" value="NAD(P)-binding Rossmann-like Domain"/>
    <property type="match status" value="1"/>
</dbReference>
<dbReference type="PANTHER" id="PTHR44196:SF1">
    <property type="entry name" value="DEHYDROGENASE_REDUCTASE SDR FAMILY MEMBER 7B"/>
    <property type="match status" value="1"/>
</dbReference>
<dbReference type="PANTHER" id="PTHR44196">
    <property type="entry name" value="DEHYDROGENASE/REDUCTASE SDR FAMILY MEMBER 7B"/>
    <property type="match status" value="1"/>
</dbReference>
<keyword evidence="4" id="KW-1185">Reference proteome</keyword>
<dbReference type="GO" id="GO:0016020">
    <property type="term" value="C:membrane"/>
    <property type="evidence" value="ECO:0007669"/>
    <property type="project" value="TreeGrafter"/>
</dbReference>
<dbReference type="InterPro" id="IPR002347">
    <property type="entry name" value="SDR_fam"/>
</dbReference>
<evidence type="ECO:0000313" key="3">
    <source>
        <dbReference type="EMBL" id="ASJ76541.1"/>
    </source>
</evidence>
<protein>
    <submittedName>
        <fullName evidence="3">Sepiapterin reductase</fullName>
        <ecNumber evidence="3">1.1.1.325</ecNumber>
    </submittedName>
</protein>
<comment type="similarity">
    <text evidence="1">Belongs to the short-chain dehydrogenases/reductases (SDR) family.</text>
</comment>
<sequence length="234" mass="24994">MSSKGCVLITGGSRGIGRACCRALGEADYETVSLSRQAPATPLPTDTHYCVDLAELDETTRLIKTVLSNHAITGLVCNAGRGDIGSLENFSPLQIQQSITLNLISPLSIARLCLPSLRSRPRSDLVFIGSTSALQGARYGSLYSAAKFALRGVAQALSHEVAGANCHVGIVQPGMVRTDFFDQLDFEPGPDDAHALQDTDVANAVLSMVNSPDNAVINELVVQPRQHVVQKRKR</sequence>
<dbReference type="EC" id="1.1.1.325" evidence="3"/>
<dbReference type="PROSITE" id="PS00061">
    <property type="entry name" value="ADH_SHORT"/>
    <property type="match status" value="1"/>
</dbReference>
<proteinExistence type="inferred from homology"/>
<evidence type="ECO:0000256" key="1">
    <source>
        <dbReference type="ARBA" id="ARBA00006484"/>
    </source>
</evidence>
<evidence type="ECO:0000313" key="4">
    <source>
        <dbReference type="Proteomes" id="UP000250079"/>
    </source>
</evidence>
<dbReference type="Pfam" id="PF00106">
    <property type="entry name" value="adh_short"/>
    <property type="match status" value="1"/>
</dbReference>
<organism evidence="3 4">
    <name type="scientific">Granulosicoccus antarcticus IMCC3135</name>
    <dbReference type="NCBI Taxonomy" id="1192854"/>
    <lineage>
        <taxon>Bacteria</taxon>
        <taxon>Pseudomonadati</taxon>
        <taxon>Pseudomonadota</taxon>
        <taxon>Gammaproteobacteria</taxon>
        <taxon>Chromatiales</taxon>
        <taxon>Granulosicoccaceae</taxon>
        <taxon>Granulosicoccus</taxon>
    </lineage>
</organism>
<keyword evidence="2 3" id="KW-0560">Oxidoreductase</keyword>
<dbReference type="PRINTS" id="PR00081">
    <property type="entry name" value="GDHRDH"/>
</dbReference>
<dbReference type="RefSeq" id="WP_088921305.1">
    <property type="nucleotide sequence ID" value="NZ_CP018632.1"/>
</dbReference>
<dbReference type="InterPro" id="IPR020904">
    <property type="entry name" value="Sc_DH/Rdtase_CS"/>
</dbReference>
<gene>
    <name evidence="3" type="ORF">IMCC3135_32480</name>
</gene>
<dbReference type="Proteomes" id="UP000250079">
    <property type="component" value="Chromosome"/>
</dbReference>
<name>A0A2Z2P1V4_9GAMM</name>
<dbReference type="EMBL" id="CP018632">
    <property type="protein sequence ID" value="ASJ76541.1"/>
    <property type="molecule type" value="Genomic_DNA"/>
</dbReference>
<dbReference type="AlphaFoldDB" id="A0A2Z2P1V4"/>
<accession>A0A2Z2P1V4</accession>
<dbReference type="InterPro" id="IPR036291">
    <property type="entry name" value="NAD(P)-bd_dom_sf"/>
</dbReference>